<dbReference type="InterPro" id="IPR036047">
    <property type="entry name" value="F-box-like_dom_sf"/>
</dbReference>
<dbReference type="SUPFAM" id="SSF52047">
    <property type="entry name" value="RNI-like"/>
    <property type="match status" value="1"/>
</dbReference>
<gene>
    <name evidence="2" type="ORF">U9M48_037071</name>
</gene>
<sequence>MTRIETQGHEHQDDRLNNLPDDILLFMLDKLRQLHDAVRTTVLSKRWRHLLDFRLKIFLDVLDYINNTDDDSCEYTISETNASMVVGATRSVLERNRRRPAIDLLIIRFFLRDESIDIVRAVDEAMGMQRILTAEFVIIPEVPNIDCTDGDMIMLRKTLHCLRLGEADIHGVLSACSRLEYLRLERCDAGTDPSILQIEHSRLEELVVIFCGFESVELKRLPRLTHLTCKYWWPSSQDQYPLSMGYVPNLEVLQLTNTGTTMVGELDLNFLCERPVWIQPEGPKRLAPLLQNLRVVTLRFIDEEYDLMWTLFILEAASFLNELNMEISYHTCYPNDEEECNQNYIPREKMCQKEFDFLKWEAHNDFKHYNMTKLAIEGFQVEEKFTRFTRRVMEAAVNLECISLLESCPCLLCGFLPSTIYPRTQKERDLIKNQFLAWRSSPIQIDFDV</sequence>
<evidence type="ECO:0000259" key="1">
    <source>
        <dbReference type="Pfam" id="PF24758"/>
    </source>
</evidence>
<dbReference type="Pfam" id="PF24758">
    <property type="entry name" value="LRR_At5g56370"/>
    <property type="match status" value="1"/>
</dbReference>
<organism evidence="2 3">
    <name type="scientific">Paspalum notatum var. saurae</name>
    <dbReference type="NCBI Taxonomy" id="547442"/>
    <lineage>
        <taxon>Eukaryota</taxon>
        <taxon>Viridiplantae</taxon>
        <taxon>Streptophyta</taxon>
        <taxon>Embryophyta</taxon>
        <taxon>Tracheophyta</taxon>
        <taxon>Spermatophyta</taxon>
        <taxon>Magnoliopsida</taxon>
        <taxon>Liliopsida</taxon>
        <taxon>Poales</taxon>
        <taxon>Poaceae</taxon>
        <taxon>PACMAD clade</taxon>
        <taxon>Panicoideae</taxon>
        <taxon>Andropogonodae</taxon>
        <taxon>Paspaleae</taxon>
        <taxon>Paspalinae</taxon>
        <taxon>Paspalum</taxon>
    </lineage>
</organism>
<dbReference type="PANTHER" id="PTHR32153">
    <property type="entry name" value="OJ000223_09.16 PROTEIN"/>
    <property type="match status" value="1"/>
</dbReference>
<feature type="domain" description="F-box/LRR-repeat protein 15/At3g58940/PEG3-like LRR" evidence="1">
    <location>
        <begin position="158"/>
        <end position="260"/>
    </location>
</feature>
<name>A0AAQ3UE86_PASNO</name>
<dbReference type="Proteomes" id="UP001341281">
    <property type="component" value="Chromosome 08"/>
</dbReference>
<protein>
    <recommendedName>
        <fullName evidence="1">F-box/LRR-repeat protein 15/At3g58940/PEG3-like LRR domain-containing protein</fullName>
    </recommendedName>
</protein>
<keyword evidence="3" id="KW-1185">Reference proteome</keyword>
<evidence type="ECO:0000313" key="3">
    <source>
        <dbReference type="Proteomes" id="UP001341281"/>
    </source>
</evidence>
<proteinExistence type="predicted"/>
<accession>A0AAQ3UE86</accession>
<evidence type="ECO:0000313" key="2">
    <source>
        <dbReference type="EMBL" id="WVZ90809.1"/>
    </source>
</evidence>
<dbReference type="InterPro" id="IPR055411">
    <property type="entry name" value="LRR_FXL15/At3g58940/PEG3-like"/>
</dbReference>
<dbReference type="InterPro" id="IPR032675">
    <property type="entry name" value="LRR_dom_sf"/>
</dbReference>
<dbReference type="InterPro" id="IPR044997">
    <property type="entry name" value="F-box_plant"/>
</dbReference>
<dbReference type="EMBL" id="CP144752">
    <property type="protein sequence ID" value="WVZ90809.1"/>
    <property type="molecule type" value="Genomic_DNA"/>
</dbReference>
<dbReference type="SUPFAM" id="SSF81383">
    <property type="entry name" value="F-box domain"/>
    <property type="match status" value="1"/>
</dbReference>
<dbReference type="AlphaFoldDB" id="A0AAQ3UE86"/>
<dbReference type="Gene3D" id="3.80.10.10">
    <property type="entry name" value="Ribonuclease Inhibitor"/>
    <property type="match status" value="1"/>
</dbReference>
<reference evidence="2 3" key="1">
    <citation type="submission" date="2024-02" db="EMBL/GenBank/DDBJ databases">
        <title>High-quality chromosome-scale genome assembly of Pensacola bahiagrass (Paspalum notatum Flugge var. saurae).</title>
        <authorList>
            <person name="Vega J.M."/>
            <person name="Podio M."/>
            <person name="Orjuela J."/>
            <person name="Siena L.A."/>
            <person name="Pessino S.C."/>
            <person name="Combes M.C."/>
            <person name="Mariac C."/>
            <person name="Albertini E."/>
            <person name="Pupilli F."/>
            <person name="Ortiz J.P.A."/>
            <person name="Leblanc O."/>
        </authorList>
    </citation>
    <scope>NUCLEOTIDE SEQUENCE [LARGE SCALE GENOMIC DNA]</scope>
    <source>
        <strain evidence="2">R1</strain>
        <tissue evidence="2">Leaf</tissue>
    </source>
</reference>